<dbReference type="HAMAP" id="MF_00362">
    <property type="entry name" value="Ribosomal_uL10"/>
    <property type="match status" value="1"/>
</dbReference>
<evidence type="ECO:0000313" key="6">
    <source>
        <dbReference type="EMBL" id="NEU06541.1"/>
    </source>
</evidence>
<dbReference type="InterPro" id="IPR047865">
    <property type="entry name" value="Ribosomal_uL10_bac_type"/>
</dbReference>
<dbReference type="PANTHER" id="PTHR11560">
    <property type="entry name" value="39S RIBOSOMAL PROTEIN L10, MITOCHONDRIAL"/>
    <property type="match status" value="1"/>
</dbReference>
<comment type="subunit">
    <text evidence="5">Part of the ribosomal stalk of the 50S ribosomal subunit. The N-terminus interacts with L11 and the large rRNA to form the base of the stalk. The C-terminus forms an elongated spine to which L12 dimers bind in a sequential fashion forming a multimeric L10(L12)X complex.</text>
</comment>
<proteinExistence type="inferred from homology"/>
<dbReference type="RefSeq" id="WP_061995582.1">
    <property type="nucleotide sequence ID" value="NZ_JAAGPU010000050.1"/>
</dbReference>
<comment type="similarity">
    <text evidence="1 5">Belongs to the universal ribosomal protein uL10 family.</text>
</comment>
<protein>
    <recommendedName>
        <fullName evidence="4 5">Large ribosomal subunit protein uL10</fullName>
    </recommendedName>
</protein>
<dbReference type="Gene3D" id="6.10.250.290">
    <property type="match status" value="1"/>
</dbReference>
<evidence type="ECO:0000256" key="2">
    <source>
        <dbReference type="ARBA" id="ARBA00022980"/>
    </source>
</evidence>
<reference evidence="6 7" key="1">
    <citation type="submission" date="2020-02" db="EMBL/GenBank/DDBJ databases">
        <title>Genome assembly of a novel Clostridium senegalense strain.</title>
        <authorList>
            <person name="Gupta T.B."/>
            <person name="Jauregui R."/>
            <person name="Maclean P."/>
            <person name="Nawarathana A."/>
            <person name="Brightwell G."/>
        </authorList>
    </citation>
    <scope>NUCLEOTIDE SEQUENCE [LARGE SCALE GENOMIC DNA]</scope>
    <source>
        <strain evidence="6 7">AGRFS4</strain>
    </source>
</reference>
<dbReference type="Pfam" id="PF00466">
    <property type="entry name" value="Ribosomal_L10"/>
    <property type="match status" value="1"/>
</dbReference>
<keyword evidence="3 5" id="KW-0687">Ribonucleoprotein</keyword>
<comment type="caution">
    <text evidence="6">The sequence shown here is derived from an EMBL/GenBank/DDBJ whole genome shotgun (WGS) entry which is preliminary data.</text>
</comment>
<gene>
    <name evidence="5" type="primary">rplJ</name>
    <name evidence="6" type="ORF">G3M99_17195</name>
</gene>
<evidence type="ECO:0000256" key="1">
    <source>
        <dbReference type="ARBA" id="ARBA00008889"/>
    </source>
</evidence>
<dbReference type="GO" id="GO:0006412">
    <property type="term" value="P:translation"/>
    <property type="evidence" value="ECO:0007669"/>
    <property type="project" value="UniProtKB-UniRule"/>
</dbReference>
<organism evidence="6 7">
    <name type="scientific">Clostridium senegalense</name>
    <dbReference type="NCBI Taxonomy" id="1465809"/>
    <lineage>
        <taxon>Bacteria</taxon>
        <taxon>Bacillati</taxon>
        <taxon>Bacillota</taxon>
        <taxon>Clostridia</taxon>
        <taxon>Eubacteriales</taxon>
        <taxon>Clostridiaceae</taxon>
        <taxon>Clostridium</taxon>
    </lineage>
</organism>
<dbReference type="InterPro" id="IPR043141">
    <property type="entry name" value="Ribosomal_uL10-like_sf"/>
</dbReference>
<keyword evidence="5" id="KW-0699">rRNA-binding</keyword>
<dbReference type="NCBIfam" id="NF000955">
    <property type="entry name" value="PRK00099.1-1"/>
    <property type="match status" value="1"/>
</dbReference>
<keyword evidence="2 5" id="KW-0689">Ribosomal protein</keyword>
<dbReference type="CDD" id="cd05797">
    <property type="entry name" value="Ribosomal_L10"/>
    <property type="match status" value="1"/>
</dbReference>
<dbReference type="InterPro" id="IPR022973">
    <property type="entry name" value="Ribosomal_uL10_bac"/>
</dbReference>
<name>A0A6M0H9H8_9CLOT</name>
<evidence type="ECO:0000256" key="4">
    <source>
        <dbReference type="ARBA" id="ARBA00035202"/>
    </source>
</evidence>
<evidence type="ECO:0000256" key="3">
    <source>
        <dbReference type="ARBA" id="ARBA00023274"/>
    </source>
</evidence>
<dbReference type="SUPFAM" id="SSF160369">
    <property type="entry name" value="Ribosomal protein L10-like"/>
    <property type="match status" value="1"/>
</dbReference>
<comment type="function">
    <text evidence="5">Forms part of the ribosomal stalk, playing a central role in the interaction of the ribosome with GTP-bound translation factors.</text>
</comment>
<evidence type="ECO:0000256" key="5">
    <source>
        <dbReference type="HAMAP-Rule" id="MF_00362"/>
    </source>
</evidence>
<keyword evidence="5" id="KW-0694">RNA-binding</keyword>
<accession>A0A6M0H9H8</accession>
<dbReference type="Gene3D" id="3.30.70.1730">
    <property type="match status" value="1"/>
</dbReference>
<dbReference type="GO" id="GO:1990904">
    <property type="term" value="C:ribonucleoprotein complex"/>
    <property type="evidence" value="ECO:0007669"/>
    <property type="project" value="UniProtKB-KW"/>
</dbReference>
<dbReference type="EMBL" id="JAAGPU010000050">
    <property type="protein sequence ID" value="NEU06541.1"/>
    <property type="molecule type" value="Genomic_DNA"/>
</dbReference>
<evidence type="ECO:0000313" key="7">
    <source>
        <dbReference type="Proteomes" id="UP000481872"/>
    </source>
</evidence>
<keyword evidence="7" id="KW-1185">Reference proteome</keyword>
<dbReference type="GO" id="GO:0005840">
    <property type="term" value="C:ribosome"/>
    <property type="evidence" value="ECO:0007669"/>
    <property type="project" value="UniProtKB-KW"/>
</dbReference>
<dbReference type="GO" id="GO:0070180">
    <property type="term" value="F:large ribosomal subunit rRNA binding"/>
    <property type="evidence" value="ECO:0007669"/>
    <property type="project" value="UniProtKB-UniRule"/>
</dbReference>
<dbReference type="AlphaFoldDB" id="A0A6M0H9H8"/>
<sequence length="167" mass="18318">MQSKNRALKEAKVAEIKEKLEKAQGVILSEYQGLTVEQDTELRKNLREAGVEYKVYKNTLVALAAKELGIEGLETYLQGPVSIAFGYEDPTAPARILNDFAKANKKLQLKAGVVQGELFDGDKVKELASIPPREVLLAKLLGSFKAPLSNLAYLLTAIADKKEETAE</sequence>
<dbReference type="Proteomes" id="UP000481872">
    <property type="component" value="Unassembled WGS sequence"/>
</dbReference>
<dbReference type="InterPro" id="IPR001790">
    <property type="entry name" value="Ribosomal_uL10"/>
</dbReference>